<keyword evidence="18" id="KW-1185">Reference proteome</keyword>
<keyword evidence="11" id="KW-0443">Lipid metabolism</keyword>
<keyword evidence="10 15" id="KW-1133">Transmembrane helix</keyword>
<name>X6P4L7_RETFI</name>
<evidence type="ECO:0000256" key="8">
    <source>
        <dbReference type="ARBA" id="ARBA00022837"/>
    </source>
</evidence>
<dbReference type="InterPro" id="IPR052214">
    <property type="entry name" value="DAG_Lipase-Related"/>
</dbReference>
<evidence type="ECO:0000256" key="5">
    <source>
        <dbReference type="ARBA" id="ARBA00022692"/>
    </source>
</evidence>
<dbReference type="GO" id="GO:0016298">
    <property type="term" value="F:lipase activity"/>
    <property type="evidence" value="ECO:0007669"/>
    <property type="project" value="TreeGrafter"/>
</dbReference>
<comment type="cofactor">
    <cofactor evidence="1">
        <name>Ca(2+)</name>
        <dbReference type="ChEBI" id="CHEBI:29108"/>
    </cofactor>
</comment>
<evidence type="ECO:0000313" key="17">
    <source>
        <dbReference type="EMBL" id="ETO33475.1"/>
    </source>
</evidence>
<evidence type="ECO:0000256" key="4">
    <source>
        <dbReference type="ARBA" id="ARBA00022553"/>
    </source>
</evidence>
<dbReference type="OrthoDB" id="438440at2759"/>
<dbReference type="InterPro" id="IPR002921">
    <property type="entry name" value="Fungal_lipase-type"/>
</dbReference>
<keyword evidence="6" id="KW-0479">Metal-binding</keyword>
<keyword evidence="12 15" id="KW-0472">Membrane</keyword>
<dbReference type="SUPFAM" id="SSF53474">
    <property type="entry name" value="alpha/beta-Hydrolases"/>
    <property type="match status" value="1"/>
</dbReference>
<evidence type="ECO:0000256" key="10">
    <source>
        <dbReference type="ARBA" id="ARBA00022989"/>
    </source>
</evidence>
<feature type="transmembrane region" description="Helical" evidence="15">
    <location>
        <begin position="327"/>
        <end position="345"/>
    </location>
</feature>
<gene>
    <name evidence="17" type="ORF">RFI_03628</name>
</gene>
<keyword evidence="9" id="KW-0442">Lipid degradation</keyword>
<dbReference type="CDD" id="cd00519">
    <property type="entry name" value="Lipase_3"/>
    <property type="match status" value="1"/>
</dbReference>
<evidence type="ECO:0000256" key="14">
    <source>
        <dbReference type="ARBA" id="ARBA00026104"/>
    </source>
</evidence>
<evidence type="ECO:0000256" key="11">
    <source>
        <dbReference type="ARBA" id="ARBA00023098"/>
    </source>
</evidence>
<evidence type="ECO:0000313" key="18">
    <source>
        <dbReference type="Proteomes" id="UP000023152"/>
    </source>
</evidence>
<dbReference type="Pfam" id="PF01764">
    <property type="entry name" value="Lipase_3"/>
    <property type="match status" value="1"/>
</dbReference>
<dbReference type="Proteomes" id="UP000023152">
    <property type="component" value="Unassembled WGS sequence"/>
</dbReference>
<dbReference type="PANTHER" id="PTHR45792:SF8">
    <property type="entry name" value="DIACYLGLYCEROL LIPASE-ALPHA"/>
    <property type="match status" value="1"/>
</dbReference>
<comment type="caution">
    <text evidence="17">The sequence shown here is derived from an EMBL/GenBank/DDBJ whole genome shotgun (WGS) entry which is preliminary data.</text>
</comment>
<sequence>MKTPKKKKKNKKKKYNVLTGLWKQLTGDKFFDRIIDSKHWNAAQLWSKLSHRVDSTYPKAEEVAKAVMSIEQSIETWQLSEDMYYAVNHAVHVYPGVYLATLGLITSYELMTKYSTTQSLIADKCDIPTSKNGEEQLEWVADNLSEWSKELHQPKYYICADHKRQRLVLCIRGSSSIRDIVTDLNAESKMQSFGTTNCVVGLCHEGILQSALYVRDLVEGKIKKYLQLCETQKKHVSIREIFITGHSLGAGVASMLALLWKDDKVIAPLMKVFAFASPCVVSFNIARKDLSLQNKVFTINLGSDVVTRLSLESLRQGYKRMDLIKSYPKSVLTLALVNNIFQLLFPPPLPFFFPFAYTYK</sequence>
<dbReference type="GO" id="GO:0046872">
    <property type="term" value="F:metal ion binding"/>
    <property type="evidence" value="ECO:0007669"/>
    <property type="project" value="UniProtKB-KW"/>
</dbReference>
<feature type="domain" description="Fungal lipase-type" evidence="16">
    <location>
        <begin position="168"/>
        <end position="311"/>
    </location>
</feature>
<proteinExistence type="predicted"/>
<dbReference type="AlphaFoldDB" id="X6P4L7"/>
<feature type="transmembrane region" description="Helical" evidence="15">
    <location>
        <begin position="266"/>
        <end position="286"/>
    </location>
</feature>
<evidence type="ECO:0000256" key="7">
    <source>
        <dbReference type="ARBA" id="ARBA00022801"/>
    </source>
</evidence>
<evidence type="ECO:0000256" key="6">
    <source>
        <dbReference type="ARBA" id="ARBA00022723"/>
    </source>
</evidence>
<dbReference type="EC" id="3.1.1.116" evidence="14"/>
<evidence type="ECO:0000256" key="15">
    <source>
        <dbReference type="SAM" id="Phobius"/>
    </source>
</evidence>
<dbReference type="GO" id="GO:0019369">
    <property type="term" value="P:arachidonate metabolic process"/>
    <property type="evidence" value="ECO:0007669"/>
    <property type="project" value="TreeGrafter"/>
</dbReference>
<keyword evidence="8" id="KW-0106">Calcium</keyword>
<evidence type="ECO:0000256" key="1">
    <source>
        <dbReference type="ARBA" id="ARBA00001913"/>
    </source>
</evidence>
<evidence type="ECO:0000256" key="12">
    <source>
        <dbReference type="ARBA" id="ARBA00023136"/>
    </source>
</evidence>
<dbReference type="PANTHER" id="PTHR45792">
    <property type="entry name" value="DIACYLGLYCEROL LIPASE HOMOLOG-RELATED"/>
    <property type="match status" value="1"/>
</dbReference>
<reference evidence="17 18" key="1">
    <citation type="journal article" date="2013" name="Curr. Biol.">
        <title>The Genome of the Foraminiferan Reticulomyxa filosa.</title>
        <authorList>
            <person name="Glockner G."/>
            <person name="Hulsmann N."/>
            <person name="Schleicher M."/>
            <person name="Noegel A.A."/>
            <person name="Eichinger L."/>
            <person name="Gallinger C."/>
            <person name="Pawlowski J."/>
            <person name="Sierra R."/>
            <person name="Euteneuer U."/>
            <person name="Pillet L."/>
            <person name="Moustafa A."/>
            <person name="Platzer M."/>
            <person name="Groth M."/>
            <person name="Szafranski K."/>
            <person name="Schliwa M."/>
        </authorList>
    </citation>
    <scope>NUCLEOTIDE SEQUENCE [LARGE SCALE GENOMIC DNA]</scope>
</reference>
<feature type="transmembrane region" description="Helical" evidence="15">
    <location>
        <begin position="241"/>
        <end position="260"/>
    </location>
</feature>
<organism evidence="17 18">
    <name type="scientific">Reticulomyxa filosa</name>
    <dbReference type="NCBI Taxonomy" id="46433"/>
    <lineage>
        <taxon>Eukaryota</taxon>
        <taxon>Sar</taxon>
        <taxon>Rhizaria</taxon>
        <taxon>Retaria</taxon>
        <taxon>Foraminifera</taxon>
        <taxon>Monothalamids</taxon>
        <taxon>Reticulomyxidae</taxon>
        <taxon>Reticulomyxa</taxon>
    </lineage>
</organism>
<evidence type="ECO:0000256" key="3">
    <source>
        <dbReference type="ARBA" id="ARBA00022475"/>
    </source>
</evidence>
<evidence type="ECO:0000256" key="9">
    <source>
        <dbReference type="ARBA" id="ARBA00022963"/>
    </source>
</evidence>
<accession>X6P4L7</accession>
<keyword evidence="7" id="KW-0378">Hydrolase</keyword>
<evidence type="ECO:0000259" key="16">
    <source>
        <dbReference type="Pfam" id="PF01764"/>
    </source>
</evidence>
<evidence type="ECO:0000256" key="13">
    <source>
        <dbReference type="ARBA" id="ARBA00024531"/>
    </source>
</evidence>
<keyword evidence="5 15" id="KW-0812">Transmembrane</keyword>
<dbReference type="EMBL" id="ASPP01003366">
    <property type="protein sequence ID" value="ETO33475.1"/>
    <property type="molecule type" value="Genomic_DNA"/>
</dbReference>
<dbReference type="Gene3D" id="3.40.50.1820">
    <property type="entry name" value="alpha/beta hydrolase"/>
    <property type="match status" value="1"/>
</dbReference>
<comment type="catalytic activity">
    <reaction evidence="13">
        <text>a 1,2-diacyl-sn-glycerol + H2O = a 2-acylglycerol + a fatty acid + H(+)</text>
        <dbReference type="Rhea" id="RHEA:33275"/>
        <dbReference type="ChEBI" id="CHEBI:15377"/>
        <dbReference type="ChEBI" id="CHEBI:15378"/>
        <dbReference type="ChEBI" id="CHEBI:17389"/>
        <dbReference type="ChEBI" id="CHEBI:17815"/>
        <dbReference type="ChEBI" id="CHEBI:28868"/>
        <dbReference type="EC" id="3.1.1.116"/>
    </reaction>
    <physiologicalReaction direction="left-to-right" evidence="13">
        <dbReference type="Rhea" id="RHEA:33276"/>
    </physiologicalReaction>
</comment>
<keyword evidence="3" id="KW-1003">Cell membrane</keyword>
<dbReference type="InterPro" id="IPR029058">
    <property type="entry name" value="AB_hydrolase_fold"/>
</dbReference>
<dbReference type="GO" id="GO:0005886">
    <property type="term" value="C:plasma membrane"/>
    <property type="evidence" value="ECO:0007669"/>
    <property type="project" value="UniProtKB-SubCell"/>
</dbReference>
<comment type="subcellular location">
    <subcellularLocation>
        <location evidence="2">Cell membrane</location>
        <topology evidence="2">Multi-pass membrane protein</topology>
    </subcellularLocation>
</comment>
<keyword evidence="4" id="KW-0597">Phosphoprotein</keyword>
<protein>
    <recommendedName>
        <fullName evidence="14">sn-1-specific diacylglycerol lipase</fullName>
        <ecNumber evidence="14">3.1.1.116</ecNumber>
    </recommendedName>
</protein>
<dbReference type="GO" id="GO:0046340">
    <property type="term" value="P:diacylglycerol catabolic process"/>
    <property type="evidence" value="ECO:0007669"/>
    <property type="project" value="TreeGrafter"/>
</dbReference>
<evidence type="ECO:0000256" key="2">
    <source>
        <dbReference type="ARBA" id="ARBA00004651"/>
    </source>
</evidence>